<dbReference type="SMART" id="SM00717">
    <property type="entry name" value="SANT"/>
    <property type="match status" value="1"/>
</dbReference>
<feature type="compositionally biased region" description="Basic and acidic residues" evidence="1">
    <location>
        <begin position="902"/>
        <end position="913"/>
    </location>
</feature>
<dbReference type="SUPFAM" id="SSF46689">
    <property type="entry name" value="Homeodomain-like"/>
    <property type="match status" value="1"/>
</dbReference>
<dbReference type="InterPro" id="IPR001005">
    <property type="entry name" value="SANT/Myb"/>
</dbReference>
<feature type="region of interest" description="Disordered" evidence="1">
    <location>
        <begin position="637"/>
        <end position="1007"/>
    </location>
</feature>
<gene>
    <name evidence="3" type="ORF">Q9L58_000051</name>
</gene>
<feature type="compositionally biased region" description="Basic and acidic residues" evidence="1">
    <location>
        <begin position="589"/>
        <end position="601"/>
    </location>
</feature>
<organism evidence="3 4">
    <name type="scientific">Discina gigas</name>
    <dbReference type="NCBI Taxonomy" id="1032678"/>
    <lineage>
        <taxon>Eukaryota</taxon>
        <taxon>Fungi</taxon>
        <taxon>Dikarya</taxon>
        <taxon>Ascomycota</taxon>
        <taxon>Pezizomycotina</taxon>
        <taxon>Pezizomycetes</taxon>
        <taxon>Pezizales</taxon>
        <taxon>Discinaceae</taxon>
        <taxon>Discina</taxon>
    </lineage>
</organism>
<evidence type="ECO:0000313" key="3">
    <source>
        <dbReference type="EMBL" id="KAL0640745.1"/>
    </source>
</evidence>
<dbReference type="PROSITE" id="PS50090">
    <property type="entry name" value="MYB_LIKE"/>
    <property type="match status" value="1"/>
</dbReference>
<dbReference type="Gene3D" id="1.10.10.60">
    <property type="entry name" value="Homeodomain-like"/>
    <property type="match status" value="1"/>
</dbReference>
<dbReference type="InterPro" id="IPR009057">
    <property type="entry name" value="Homeodomain-like_sf"/>
</dbReference>
<proteinExistence type="predicted"/>
<comment type="caution">
    <text evidence="3">The sequence shown here is derived from an EMBL/GenBank/DDBJ whole genome shotgun (WGS) entry which is preliminary data.</text>
</comment>
<dbReference type="InterPro" id="IPR052833">
    <property type="entry name" value="Telomeric_DNA-bd_trans-reg"/>
</dbReference>
<feature type="compositionally biased region" description="Basic residues" evidence="1">
    <location>
        <begin position="81"/>
        <end position="91"/>
    </location>
</feature>
<reference evidence="3 4" key="1">
    <citation type="submission" date="2024-02" db="EMBL/GenBank/DDBJ databases">
        <title>Discinaceae phylogenomics.</title>
        <authorList>
            <person name="Dirks A.C."/>
            <person name="James T.Y."/>
        </authorList>
    </citation>
    <scope>NUCLEOTIDE SEQUENCE [LARGE SCALE GENOMIC DNA]</scope>
    <source>
        <strain evidence="3 4">ACD0624</strain>
    </source>
</reference>
<protein>
    <recommendedName>
        <fullName evidence="2">Myb-like domain-containing protein</fullName>
    </recommendedName>
</protein>
<keyword evidence="4" id="KW-1185">Reference proteome</keyword>
<feature type="compositionally biased region" description="Basic and acidic residues" evidence="1">
    <location>
        <begin position="757"/>
        <end position="779"/>
    </location>
</feature>
<dbReference type="Proteomes" id="UP001447188">
    <property type="component" value="Unassembled WGS sequence"/>
</dbReference>
<feature type="compositionally biased region" description="Low complexity" evidence="1">
    <location>
        <begin position="922"/>
        <end position="937"/>
    </location>
</feature>
<sequence length="1095" mass="123257">MARLRNTSLEPDRRTRKASQPPETVSRLLPLPEETRIKSASPSLGLITRKTAFKRDQPTPVRPQQIATRMASPPQQQLAKKVVKRTGRTGSRRAVSVESDRRRSSAGSENGGVMITESTRQALPLVPEDGGVSSSINPKFLPAQLTIPRGYSPALSSAFSTKSESPSRFSTPGLDTTGTQLELADMDMDLMLETFPDLDTYAQKILDLLILRPPTEDLLRDLRVPGSKSSKRLRLYEQNFIASKSAYGTPLYLATHIVEQALNSSRFNSLLHKANLAVLANFTYTAQESSDNTFQELKEVERFFPRQFGDVVHERNFDVALDIRTHTLILGMMKNQELPQFNPDVFLQYFFLDIPGGRGPGNVVKYVVNQYVKGWEGMKPVEGWKIKVLKRIEQIRATFNEKRAEERVDFDELANLFPWEQFVDRLAAYVRTRLAEIEKNMEGASISDLVEAVRDAADTTLVSTSPEKLAAAGLDKYDGDVSEKREAPESVHGSDQGFAMAPEADFEKLPTQLPNEKKDNVKYPQLPTVAESVDATLEEAARIDNMQTLKIAPFKKLKKRLQEQEHESLELPSIIFNTAQMKELKRRKTEPSQQKKVERPVTRATTSLDTQDSIGVTKSHIRLLKSLKNEIRASRLKTKRQEEMEEQKKIEEELEEEGEKEEEEQELEEEEELEDEELDATQKPPSSSAVVWKQHYKTLERNKNKENDKALAVRLPRPASPARDMKRKRFLDRQEGATRVSQIEGDAGGDASLPKRQQVEKGKVRALHAAETDDAETRVSRSNRGSRPVDKGKGRPLPPAEEQVMHARASQANRVPRPVKKGKGPVPPVGDEAGEVQVRASHGNREPKPVGGGIGRAPPPPAPVENDFQFRIDDDDEVDVEEDVEEGGEEGDEEGEEEDDFGHDTRADNEERLKKSRRNLDSTGASTARTGASARASKSPVRSSEQYNAAQQQMVPHRGPRQRTPTDADESDEEPRKSDSQVARVNRLAKDVARDRYTRNSAPSAPKRQIRATWGSDESDLLVKMVGEVGCRWATIRDMREPLFRGRTDVQLKDKARNIKFDYLKTRVPLPLNFEFVTISRRQIEVLQEMGVDLE</sequence>
<feature type="compositionally biased region" description="Polar residues" evidence="1">
    <location>
        <begin position="940"/>
        <end position="954"/>
    </location>
</feature>
<dbReference type="EMBL" id="JBBBZM010000001">
    <property type="protein sequence ID" value="KAL0640745.1"/>
    <property type="molecule type" value="Genomic_DNA"/>
</dbReference>
<feature type="region of interest" description="Disordered" evidence="1">
    <location>
        <begin position="583"/>
        <end position="610"/>
    </location>
</feature>
<name>A0ABR3GXS1_9PEZI</name>
<feature type="compositionally biased region" description="Basic and acidic residues" evidence="1">
    <location>
        <begin position="988"/>
        <end position="998"/>
    </location>
</feature>
<feature type="domain" description="Myb-like" evidence="2">
    <location>
        <begin position="1011"/>
        <end position="1060"/>
    </location>
</feature>
<accession>A0ABR3GXS1</accession>
<feature type="compositionally biased region" description="Basic and acidic residues" evidence="1">
    <location>
        <begin position="637"/>
        <end position="651"/>
    </location>
</feature>
<feature type="region of interest" description="Disordered" evidence="1">
    <location>
        <begin position="1"/>
        <end position="118"/>
    </location>
</feature>
<feature type="compositionally biased region" description="Acidic residues" evidence="1">
    <location>
        <begin position="873"/>
        <end position="901"/>
    </location>
</feature>
<evidence type="ECO:0000313" key="4">
    <source>
        <dbReference type="Proteomes" id="UP001447188"/>
    </source>
</evidence>
<feature type="compositionally biased region" description="Acidic residues" evidence="1">
    <location>
        <begin position="652"/>
        <end position="679"/>
    </location>
</feature>
<evidence type="ECO:0000256" key="1">
    <source>
        <dbReference type="SAM" id="MobiDB-lite"/>
    </source>
</evidence>
<evidence type="ECO:0000259" key="2">
    <source>
        <dbReference type="PROSITE" id="PS50090"/>
    </source>
</evidence>
<dbReference type="PANTHER" id="PTHR47807:SF1">
    <property type="entry name" value="PROTEIN TBF1"/>
    <property type="match status" value="1"/>
</dbReference>
<dbReference type="CDD" id="cd11660">
    <property type="entry name" value="SANT_TRF"/>
    <property type="match status" value="1"/>
</dbReference>
<dbReference type="PANTHER" id="PTHR47807">
    <property type="entry name" value="PROTEIN TBF1"/>
    <property type="match status" value="1"/>
</dbReference>
<feature type="compositionally biased region" description="Basic and acidic residues" evidence="1">
    <location>
        <begin position="697"/>
        <end position="711"/>
    </location>
</feature>